<proteinExistence type="predicted"/>
<accession>A0A7V5CSE9</accession>
<dbReference type="Gene3D" id="1.20.120.450">
    <property type="entry name" value="dinb family like domain"/>
    <property type="match status" value="1"/>
</dbReference>
<dbReference type="EMBL" id="DTKL01000005">
    <property type="protein sequence ID" value="HGY93135.1"/>
    <property type="molecule type" value="Genomic_DNA"/>
</dbReference>
<sequence>MLVGMKRLTTPGCFDQVCQRIAALRPDDAARWGRMNAHQMICHLCDSAQVAMGEKEVTASGLGLPPWLLKKLALEVPVPWAKNVPTPPQIDQLREGTPPVEFERDRKEMLHRTRLLLDAPLEGRPHAYFGPLTQEEWMRWAWLHTDHHLRQFGR</sequence>
<dbReference type="Pfam" id="PF07606">
    <property type="entry name" value="DUF1569"/>
    <property type="match status" value="1"/>
</dbReference>
<dbReference type="InterPro" id="IPR011463">
    <property type="entry name" value="DUF1569"/>
</dbReference>
<dbReference type="AlphaFoldDB" id="A0A7V5CSE9"/>
<name>A0A7V5CSE9_9BACT</name>
<reference evidence="1" key="1">
    <citation type="journal article" date="2020" name="mSystems">
        <title>Genome- and Community-Level Interaction Insights into Carbon Utilization and Element Cycling Functions of Hydrothermarchaeota in Hydrothermal Sediment.</title>
        <authorList>
            <person name="Zhou Z."/>
            <person name="Liu Y."/>
            <person name="Xu W."/>
            <person name="Pan J."/>
            <person name="Luo Z.H."/>
            <person name="Li M."/>
        </authorList>
    </citation>
    <scope>NUCLEOTIDE SEQUENCE [LARGE SCALE GENOMIC DNA]</scope>
    <source>
        <strain evidence="1">SpSt-855</strain>
    </source>
</reference>
<dbReference type="InterPro" id="IPR034660">
    <property type="entry name" value="DinB/YfiT-like"/>
</dbReference>
<organism evidence="1">
    <name type="scientific">Acidobacterium capsulatum</name>
    <dbReference type="NCBI Taxonomy" id="33075"/>
    <lineage>
        <taxon>Bacteria</taxon>
        <taxon>Pseudomonadati</taxon>
        <taxon>Acidobacteriota</taxon>
        <taxon>Terriglobia</taxon>
        <taxon>Terriglobales</taxon>
        <taxon>Acidobacteriaceae</taxon>
        <taxon>Acidobacterium</taxon>
    </lineage>
</organism>
<evidence type="ECO:0000313" key="1">
    <source>
        <dbReference type="EMBL" id="HGY93135.1"/>
    </source>
</evidence>
<gene>
    <name evidence="1" type="ORF">ENW50_00370</name>
</gene>
<protein>
    <submittedName>
        <fullName evidence="1">DUF1569 domain-containing protein</fullName>
    </submittedName>
</protein>
<comment type="caution">
    <text evidence="1">The sequence shown here is derived from an EMBL/GenBank/DDBJ whole genome shotgun (WGS) entry which is preliminary data.</text>
</comment>